<dbReference type="Proteomes" id="UP000299102">
    <property type="component" value="Unassembled WGS sequence"/>
</dbReference>
<name>A0A4C1W2F8_EUMVA</name>
<dbReference type="AlphaFoldDB" id="A0A4C1W2F8"/>
<evidence type="ECO:0000313" key="2">
    <source>
        <dbReference type="EMBL" id="GBP45040.1"/>
    </source>
</evidence>
<protein>
    <submittedName>
        <fullName evidence="2">Uncharacterized protein</fullName>
    </submittedName>
</protein>
<evidence type="ECO:0000313" key="3">
    <source>
        <dbReference type="Proteomes" id="UP000299102"/>
    </source>
</evidence>
<organism evidence="2 3">
    <name type="scientific">Eumeta variegata</name>
    <name type="common">Bagworm moth</name>
    <name type="synonym">Eumeta japonica</name>
    <dbReference type="NCBI Taxonomy" id="151549"/>
    <lineage>
        <taxon>Eukaryota</taxon>
        <taxon>Metazoa</taxon>
        <taxon>Ecdysozoa</taxon>
        <taxon>Arthropoda</taxon>
        <taxon>Hexapoda</taxon>
        <taxon>Insecta</taxon>
        <taxon>Pterygota</taxon>
        <taxon>Neoptera</taxon>
        <taxon>Endopterygota</taxon>
        <taxon>Lepidoptera</taxon>
        <taxon>Glossata</taxon>
        <taxon>Ditrysia</taxon>
        <taxon>Tineoidea</taxon>
        <taxon>Psychidae</taxon>
        <taxon>Oiketicinae</taxon>
        <taxon>Eumeta</taxon>
    </lineage>
</organism>
<feature type="compositionally biased region" description="Basic residues" evidence="1">
    <location>
        <begin position="57"/>
        <end position="74"/>
    </location>
</feature>
<comment type="caution">
    <text evidence="2">The sequence shown here is derived from an EMBL/GenBank/DDBJ whole genome shotgun (WGS) entry which is preliminary data.</text>
</comment>
<keyword evidence="3" id="KW-1185">Reference proteome</keyword>
<reference evidence="2 3" key="1">
    <citation type="journal article" date="2019" name="Commun. Biol.">
        <title>The bagworm genome reveals a unique fibroin gene that provides high tensile strength.</title>
        <authorList>
            <person name="Kono N."/>
            <person name="Nakamura H."/>
            <person name="Ohtoshi R."/>
            <person name="Tomita M."/>
            <person name="Numata K."/>
            <person name="Arakawa K."/>
        </authorList>
    </citation>
    <scope>NUCLEOTIDE SEQUENCE [LARGE SCALE GENOMIC DNA]</scope>
</reference>
<dbReference type="EMBL" id="BGZK01000463">
    <property type="protein sequence ID" value="GBP45040.1"/>
    <property type="molecule type" value="Genomic_DNA"/>
</dbReference>
<feature type="compositionally biased region" description="Basic residues" evidence="1">
    <location>
        <begin position="30"/>
        <end position="47"/>
    </location>
</feature>
<feature type="region of interest" description="Disordered" evidence="1">
    <location>
        <begin position="22"/>
        <end position="86"/>
    </location>
</feature>
<sequence>MASMTGIRIKCNSFTNELTATVQTSGQQKGKAKPVLKTKQRRRKRDRVRCARAAPHGPRRSRAARSVVRHKRDSARRPAALSSSSSCVPLVGGRRLLYVRLSPSLWLTHSKLT</sequence>
<accession>A0A4C1W2F8</accession>
<gene>
    <name evidence="2" type="ORF">EVAR_23514_1</name>
</gene>
<proteinExistence type="predicted"/>
<evidence type="ECO:0000256" key="1">
    <source>
        <dbReference type="SAM" id="MobiDB-lite"/>
    </source>
</evidence>
<feature type="compositionally biased region" description="Low complexity" evidence="1">
    <location>
        <begin position="77"/>
        <end position="86"/>
    </location>
</feature>